<feature type="region of interest" description="Disordered" evidence="5">
    <location>
        <begin position="93"/>
        <end position="116"/>
    </location>
</feature>
<dbReference type="GO" id="GO:0008270">
    <property type="term" value="F:zinc ion binding"/>
    <property type="evidence" value="ECO:0007669"/>
    <property type="project" value="UniProtKB-KW"/>
</dbReference>
<dbReference type="GO" id="GO:0061630">
    <property type="term" value="F:ubiquitin protein ligase activity"/>
    <property type="evidence" value="ECO:0007669"/>
    <property type="project" value="TreeGrafter"/>
</dbReference>
<keyword evidence="8" id="KW-1185">Reference proteome</keyword>
<evidence type="ECO:0000313" key="7">
    <source>
        <dbReference type="EMBL" id="KAF2761954.1"/>
    </source>
</evidence>
<dbReference type="RefSeq" id="XP_033604405.1">
    <property type="nucleotide sequence ID" value="XM_033739678.1"/>
</dbReference>
<dbReference type="Gene3D" id="3.30.40.10">
    <property type="entry name" value="Zinc/RING finger domain, C3HC4 (zinc finger)"/>
    <property type="match status" value="1"/>
</dbReference>
<evidence type="ECO:0000256" key="4">
    <source>
        <dbReference type="PROSITE-ProRule" id="PRU00175"/>
    </source>
</evidence>
<keyword evidence="2 4" id="KW-0863">Zinc-finger</keyword>
<feature type="region of interest" description="Disordered" evidence="5">
    <location>
        <begin position="12"/>
        <end position="36"/>
    </location>
</feature>
<dbReference type="SMART" id="SM00184">
    <property type="entry name" value="RING"/>
    <property type="match status" value="1"/>
</dbReference>
<dbReference type="InterPro" id="IPR051834">
    <property type="entry name" value="RING_finger_E3_ligase"/>
</dbReference>
<evidence type="ECO:0000313" key="8">
    <source>
        <dbReference type="Proteomes" id="UP000799437"/>
    </source>
</evidence>
<accession>A0A6A6WIM1</accession>
<evidence type="ECO:0000259" key="6">
    <source>
        <dbReference type="PROSITE" id="PS50089"/>
    </source>
</evidence>
<reference evidence="7" key="1">
    <citation type="journal article" date="2020" name="Stud. Mycol.">
        <title>101 Dothideomycetes genomes: a test case for predicting lifestyles and emergence of pathogens.</title>
        <authorList>
            <person name="Haridas S."/>
            <person name="Albert R."/>
            <person name="Binder M."/>
            <person name="Bloem J."/>
            <person name="Labutti K."/>
            <person name="Salamov A."/>
            <person name="Andreopoulos B."/>
            <person name="Baker S."/>
            <person name="Barry K."/>
            <person name="Bills G."/>
            <person name="Bluhm B."/>
            <person name="Cannon C."/>
            <person name="Castanera R."/>
            <person name="Culley D."/>
            <person name="Daum C."/>
            <person name="Ezra D."/>
            <person name="Gonzalez J."/>
            <person name="Henrissat B."/>
            <person name="Kuo A."/>
            <person name="Liang C."/>
            <person name="Lipzen A."/>
            <person name="Lutzoni F."/>
            <person name="Magnuson J."/>
            <person name="Mondo S."/>
            <person name="Nolan M."/>
            <person name="Ohm R."/>
            <person name="Pangilinan J."/>
            <person name="Park H.-J."/>
            <person name="Ramirez L."/>
            <person name="Alfaro M."/>
            <person name="Sun H."/>
            <person name="Tritt A."/>
            <person name="Yoshinaga Y."/>
            <person name="Zwiers L.-H."/>
            <person name="Turgeon B."/>
            <person name="Goodwin S."/>
            <person name="Spatafora J."/>
            <person name="Crous P."/>
            <person name="Grigoriev I."/>
        </authorList>
    </citation>
    <scope>NUCLEOTIDE SEQUENCE</scope>
    <source>
        <strain evidence="7">CBS 121739</strain>
    </source>
</reference>
<dbReference type="AlphaFoldDB" id="A0A6A6WIM1"/>
<dbReference type="GO" id="GO:0005634">
    <property type="term" value="C:nucleus"/>
    <property type="evidence" value="ECO:0007669"/>
    <property type="project" value="TreeGrafter"/>
</dbReference>
<dbReference type="EMBL" id="ML996566">
    <property type="protein sequence ID" value="KAF2761954.1"/>
    <property type="molecule type" value="Genomic_DNA"/>
</dbReference>
<dbReference type="InterPro" id="IPR001841">
    <property type="entry name" value="Znf_RING"/>
</dbReference>
<dbReference type="PROSITE" id="PS50089">
    <property type="entry name" value="ZF_RING_2"/>
    <property type="match status" value="1"/>
</dbReference>
<sequence length="205" mass="23204">MSAPKQEYFSRFRRAAFGRRSSPDRSSRSPSPRTSLSSAIIPHAEFFASLDARTLPIKTLPRGDRTCNICFDPFQTTAPGPKQRLGIACLERSGHESPRPASQHHSSSIAVPSRDQRPVQVPCGHIFGKDCLEDWLRMSNQCPMCRRNMCQREDGYRISVGYLDEMERRDVRIGYDGIESVAGDRGQGWAPDIAELCEYIWTRLI</sequence>
<evidence type="ECO:0000256" key="3">
    <source>
        <dbReference type="ARBA" id="ARBA00022833"/>
    </source>
</evidence>
<keyword evidence="1" id="KW-0479">Metal-binding</keyword>
<dbReference type="PANTHER" id="PTHR45931:SF3">
    <property type="entry name" value="RING ZINC FINGER-CONTAINING PROTEIN"/>
    <property type="match status" value="1"/>
</dbReference>
<dbReference type="PANTHER" id="PTHR45931">
    <property type="entry name" value="SI:CH211-59O9.10"/>
    <property type="match status" value="1"/>
</dbReference>
<dbReference type="GeneID" id="54480732"/>
<evidence type="ECO:0000256" key="2">
    <source>
        <dbReference type="ARBA" id="ARBA00022771"/>
    </source>
</evidence>
<evidence type="ECO:0000256" key="1">
    <source>
        <dbReference type="ARBA" id="ARBA00022723"/>
    </source>
</evidence>
<dbReference type="Pfam" id="PF13639">
    <property type="entry name" value="zf-RING_2"/>
    <property type="match status" value="1"/>
</dbReference>
<dbReference type="SUPFAM" id="SSF57850">
    <property type="entry name" value="RING/U-box"/>
    <property type="match status" value="1"/>
</dbReference>
<keyword evidence="3" id="KW-0862">Zinc</keyword>
<dbReference type="InterPro" id="IPR013083">
    <property type="entry name" value="Znf_RING/FYVE/PHD"/>
</dbReference>
<name>A0A6A6WIM1_9PEZI</name>
<protein>
    <recommendedName>
        <fullName evidence="6">RING-type domain-containing protein</fullName>
    </recommendedName>
</protein>
<dbReference type="Proteomes" id="UP000799437">
    <property type="component" value="Unassembled WGS sequence"/>
</dbReference>
<organism evidence="7 8">
    <name type="scientific">Pseudovirgaria hyperparasitica</name>
    <dbReference type="NCBI Taxonomy" id="470096"/>
    <lineage>
        <taxon>Eukaryota</taxon>
        <taxon>Fungi</taxon>
        <taxon>Dikarya</taxon>
        <taxon>Ascomycota</taxon>
        <taxon>Pezizomycotina</taxon>
        <taxon>Dothideomycetes</taxon>
        <taxon>Dothideomycetes incertae sedis</taxon>
        <taxon>Acrospermales</taxon>
        <taxon>Acrospermaceae</taxon>
        <taxon>Pseudovirgaria</taxon>
    </lineage>
</organism>
<dbReference type="GO" id="GO:0006511">
    <property type="term" value="P:ubiquitin-dependent protein catabolic process"/>
    <property type="evidence" value="ECO:0007669"/>
    <property type="project" value="TreeGrafter"/>
</dbReference>
<proteinExistence type="predicted"/>
<gene>
    <name evidence="7" type="ORF">EJ05DRAFT_190464</name>
</gene>
<dbReference type="OrthoDB" id="8062037at2759"/>
<evidence type="ECO:0000256" key="5">
    <source>
        <dbReference type="SAM" id="MobiDB-lite"/>
    </source>
</evidence>
<feature type="domain" description="RING-type" evidence="6">
    <location>
        <begin position="67"/>
        <end position="146"/>
    </location>
</feature>